<dbReference type="GO" id="GO:0046872">
    <property type="term" value="F:metal ion binding"/>
    <property type="evidence" value="ECO:0007669"/>
    <property type="project" value="UniProtKB-KW"/>
</dbReference>
<dbReference type="SMART" id="SM01027">
    <property type="entry name" value="Beta-Casp"/>
    <property type="match status" value="1"/>
</dbReference>
<evidence type="ECO:0000313" key="9">
    <source>
        <dbReference type="EMBL" id="ABR56625.1"/>
    </source>
</evidence>
<evidence type="ECO:0000259" key="7">
    <source>
        <dbReference type="SMART" id="SM00849"/>
    </source>
</evidence>
<dbReference type="InterPro" id="IPR001279">
    <property type="entry name" value="Metallo-B-lactamas"/>
</dbReference>
<keyword evidence="3" id="KW-0479">Metal-binding</keyword>
<evidence type="ECO:0000256" key="5">
    <source>
        <dbReference type="ARBA" id="ARBA00022833"/>
    </source>
</evidence>
<dbReference type="Pfam" id="PF00753">
    <property type="entry name" value="Lactamase_B"/>
    <property type="match status" value="1"/>
</dbReference>
<dbReference type="GO" id="GO:0004527">
    <property type="term" value="F:exonuclease activity"/>
    <property type="evidence" value="ECO:0007669"/>
    <property type="project" value="UniProtKB-KW"/>
</dbReference>
<evidence type="ECO:0000259" key="8">
    <source>
        <dbReference type="SMART" id="SM01027"/>
    </source>
</evidence>
<feature type="domain" description="Metallo-beta-lactamase" evidence="7">
    <location>
        <begin position="14"/>
        <end position="207"/>
    </location>
</feature>
<name>A6UVV3_META3</name>
<keyword evidence="10" id="KW-1185">Reference proteome</keyword>
<dbReference type="Pfam" id="PF10996">
    <property type="entry name" value="Beta-Casp"/>
    <property type="match status" value="1"/>
</dbReference>
<comment type="cofactor">
    <cofactor evidence="1">
        <name>Zn(2+)</name>
        <dbReference type="ChEBI" id="CHEBI:29105"/>
    </cofactor>
</comment>
<dbReference type="InterPro" id="IPR022712">
    <property type="entry name" value="Beta_Casp"/>
</dbReference>
<dbReference type="GeneID" id="5327143"/>
<dbReference type="SMART" id="SM00849">
    <property type="entry name" value="Lactamase_B"/>
    <property type="match status" value="1"/>
</dbReference>
<evidence type="ECO:0000256" key="3">
    <source>
        <dbReference type="ARBA" id="ARBA00022723"/>
    </source>
</evidence>
<reference evidence="9" key="1">
    <citation type="submission" date="2007-06" db="EMBL/GenBank/DDBJ databases">
        <title>Complete sequence of Methanococcus aeolicus Nankai-3.</title>
        <authorList>
            <consortium name="US DOE Joint Genome Institute"/>
            <person name="Copeland A."/>
            <person name="Lucas S."/>
            <person name="Lapidus A."/>
            <person name="Barry K."/>
            <person name="Glavina del Rio T."/>
            <person name="Dalin E."/>
            <person name="Tice H."/>
            <person name="Pitluck S."/>
            <person name="Chain P."/>
            <person name="Malfatti S."/>
            <person name="Shin M."/>
            <person name="Vergez L."/>
            <person name="Schmutz J."/>
            <person name="Larimer F."/>
            <person name="Land M."/>
            <person name="Hauser L."/>
            <person name="Kyrpides N."/>
            <person name="Lykidis A."/>
            <person name="Sieprawska-Lupa M."/>
            <person name="Whitman W.B."/>
            <person name="Richardson P."/>
        </authorList>
    </citation>
    <scope>NUCLEOTIDE SEQUENCE [LARGE SCALE GENOMIC DNA]</scope>
    <source>
        <strain evidence="9">Nankai-3</strain>
    </source>
</reference>
<dbReference type="PANTHER" id="PTHR11203:SF51">
    <property type="entry name" value="CLEAVAGE AND POLYADENYLATION SPECIFICITY FACTOR"/>
    <property type="match status" value="1"/>
</dbReference>
<evidence type="ECO:0000256" key="1">
    <source>
        <dbReference type="ARBA" id="ARBA00001947"/>
    </source>
</evidence>
<dbReference type="InterPro" id="IPR050698">
    <property type="entry name" value="MBL"/>
</dbReference>
<dbReference type="eggNOG" id="arCOG00544">
    <property type="taxonomic scope" value="Archaea"/>
</dbReference>
<feature type="domain" description="Beta-Casp" evidence="8">
    <location>
        <begin position="223"/>
        <end position="342"/>
    </location>
</feature>
<gene>
    <name evidence="9" type="ordered locus">Maeo_1047</name>
</gene>
<dbReference type="STRING" id="419665.Maeo_1047"/>
<evidence type="ECO:0000256" key="2">
    <source>
        <dbReference type="ARBA" id="ARBA00022722"/>
    </source>
</evidence>
<dbReference type="OrthoDB" id="40950at2157"/>
<dbReference type="InterPro" id="IPR036866">
    <property type="entry name" value="RibonucZ/Hydroxyglut_hydro"/>
</dbReference>
<dbReference type="HOGENOM" id="CLU_009673_5_1_2"/>
<protein>
    <submittedName>
        <fullName evidence="9">Beta-lactamase domain protein</fullName>
    </submittedName>
</protein>
<evidence type="ECO:0000256" key="6">
    <source>
        <dbReference type="ARBA" id="ARBA00022839"/>
    </source>
</evidence>
<dbReference type="GO" id="GO:0004521">
    <property type="term" value="F:RNA endonuclease activity"/>
    <property type="evidence" value="ECO:0007669"/>
    <property type="project" value="TreeGrafter"/>
</dbReference>
<organism evidence="9 10">
    <name type="scientific">Methanococcus aeolicus (strain ATCC BAA-1280 / DSM 17508 / OCM 812 / Nankai-3)</name>
    <dbReference type="NCBI Taxonomy" id="419665"/>
    <lineage>
        <taxon>Archaea</taxon>
        <taxon>Methanobacteriati</taxon>
        <taxon>Methanobacteriota</taxon>
        <taxon>Methanomada group</taxon>
        <taxon>Methanococci</taxon>
        <taxon>Methanococcales</taxon>
        <taxon>Methanococcaceae</taxon>
        <taxon>Methanococcus</taxon>
    </lineage>
</organism>
<keyword evidence="5" id="KW-0862">Zinc</keyword>
<dbReference type="Proteomes" id="UP000001106">
    <property type="component" value="Chromosome"/>
</dbReference>
<accession>A6UVV3</accession>
<dbReference type="KEGG" id="mae:Maeo_1047"/>
<dbReference type="Gene3D" id="3.60.15.10">
    <property type="entry name" value="Ribonuclease Z/Hydroxyacylglutathione hydrolase-like"/>
    <property type="match status" value="1"/>
</dbReference>
<dbReference type="SUPFAM" id="SSF56281">
    <property type="entry name" value="Metallo-hydrolase/oxidoreductase"/>
    <property type="match status" value="1"/>
</dbReference>
<evidence type="ECO:0000313" key="10">
    <source>
        <dbReference type="Proteomes" id="UP000001106"/>
    </source>
</evidence>
<keyword evidence="6" id="KW-0269">Exonuclease</keyword>
<evidence type="ECO:0000256" key="4">
    <source>
        <dbReference type="ARBA" id="ARBA00022801"/>
    </source>
</evidence>
<dbReference type="AlphaFoldDB" id="A6UVV3"/>
<keyword evidence="2" id="KW-0540">Nuclease</keyword>
<dbReference type="Pfam" id="PF07521">
    <property type="entry name" value="RMMBL"/>
    <property type="match status" value="1"/>
</dbReference>
<keyword evidence="4" id="KW-0378">Hydrolase</keyword>
<dbReference type="RefSeq" id="WP_011973757.1">
    <property type="nucleotide sequence ID" value="NC_009635.1"/>
</dbReference>
<proteinExistence type="predicted"/>
<dbReference type="PANTHER" id="PTHR11203">
    <property type="entry name" value="CLEAVAGE AND POLYADENYLATION SPECIFICITY FACTOR FAMILY MEMBER"/>
    <property type="match status" value="1"/>
</dbReference>
<dbReference type="EMBL" id="CP000743">
    <property type="protein sequence ID" value="ABR56625.1"/>
    <property type="molecule type" value="Genomic_DNA"/>
</dbReference>
<dbReference type="CDD" id="cd16295">
    <property type="entry name" value="TTHA0252-CPSF-like_MBL-fold"/>
    <property type="match status" value="1"/>
</dbReference>
<dbReference type="InterPro" id="IPR011108">
    <property type="entry name" value="RMMBL"/>
</dbReference>
<dbReference type="Gene3D" id="3.40.50.10890">
    <property type="match status" value="1"/>
</dbReference>
<dbReference type="PROSITE" id="PS51257">
    <property type="entry name" value="PROKAR_LIPOPROTEIN"/>
    <property type="match status" value="1"/>
</dbReference>
<sequence length="426" mass="47830">MTIVRFHGGCHQIGMSCVEIDTKKSKILVDCGMNPSDNSLPKINPNDIDAVVVSHSHLDHCGAVPYFNFKNPIYSTIPSVDLMYILWKDISKLSKTYPEENIQKAMNNIKAVNYREPKKITSDITMRLYDAGHILGSSSVYLDIGGKKLLYTGDINEIETRTLKSADTDIDEIDTLIIESTYGAPTDIKPSRKALEKQLIDEISATIEKGGKVIIPVFAVGRSQEIIAVLHNYMRSKLLKRVPIYVEGSLVHTTGIYMSHSEWLNPKIRNNLENRINPFGDVTIVNKENSSEIYNKEPCIIISTSGMVQGGPILQYLKLLKSPKNKIILTGFQAEETLGRQLEDGAEEITPFRNKIPVRGEVVKVEFSAHSDYNSLIRYMKKIPKPKKVFVMHGERYQSLSFAMTIWKNFKIPAIAPTAGSILPLF</sequence>